<dbReference type="InterPro" id="IPR027417">
    <property type="entry name" value="P-loop_NTPase"/>
</dbReference>
<dbReference type="CDD" id="cd00082">
    <property type="entry name" value="HisKA"/>
    <property type="match status" value="1"/>
</dbReference>
<dbReference type="InterPro" id="IPR011009">
    <property type="entry name" value="Kinase-like_dom_sf"/>
</dbReference>
<dbReference type="CDD" id="cd14014">
    <property type="entry name" value="STKc_PknB_like"/>
    <property type="match status" value="1"/>
</dbReference>
<dbReference type="SMART" id="SM00382">
    <property type="entry name" value="AAA"/>
    <property type="match status" value="1"/>
</dbReference>
<dbReference type="SUPFAM" id="SSF47384">
    <property type="entry name" value="Homodimeric domain of signal transducing histidine kinase"/>
    <property type="match status" value="1"/>
</dbReference>
<dbReference type="SUPFAM" id="SSF55785">
    <property type="entry name" value="PYP-like sensor domain (PAS domain)"/>
    <property type="match status" value="1"/>
</dbReference>
<gene>
    <name evidence="7" type="ORF">PPSIR1_02606</name>
</gene>
<dbReference type="InterPro" id="IPR035965">
    <property type="entry name" value="PAS-like_dom_sf"/>
</dbReference>
<dbReference type="SMART" id="SM00065">
    <property type="entry name" value="GAF"/>
    <property type="match status" value="1"/>
</dbReference>
<dbReference type="PRINTS" id="PR00344">
    <property type="entry name" value="BCTRLSENSOR"/>
</dbReference>
<dbReference type="SMART" id="SM00387">
    <property type="entry name" value="HATPase_c"/>
    <property type="match status" value="1"/>
</dbReference>
<dbReference type="InterPro" id="IPR003661">
    <property type="entry name" value="HisK_dim/P_dom"/>
</dbReference>
<dbReference type="InterPro" id="IPR029016">
    <property type="entry name" value="GAF-like_dom_sf"/>
</dbReference>
<dbReference type="SUPFAM" id="SSF55781">
    <property type="entry name" value="GAF domain-like"/>
    <property type="match status" value="1"/>
</dbReference>
<evidence type="ECO:0000256" key="3">
    <source>
        <dbReference type="ARBA" id="ARBA00022553"/>
    </source>
</evidence>
<keyword evidence="7" id="KW-0418">Kinase</keyword>
<dbReference type="SMART" id="SM00220">
    <property type="entry name" value="S_TKc"/>
    <property type="match status" value="1"/>
</dbReference>
<dbReference type="Gene3D" id="1.10.510.10">
    <property type="entry name" value="Transferase(Phosphotransferase) domain 1"/>
    <property type="match status" value="1"/>
</dbReference>
<dbReference type="PANTHER" id="PTHR43642">
    <property type="entry name" value="HYBRID SIGNAL TRANSDUCTION HISTIDINE KINASE G"/>
    <property type="match status" value="1"/>
</dbReference>
<dbReference type="PANTHER" id="PTHR43642:SF1">
    <property type="entry name" value="HYBRID SIGNAL TRANSDUCTION HISTIDINE KINASE G"/>
    <property type="match status" value="1"/>
</dbReference>
<dbReference type="InterPro" id="IPR053159">
    <property type="entry name" value="Hybrid_Histidine_Kinase"/>
</dbReference>
<dbReference type="Pfam" id="PF00069">
    <property type="entry name" value="Pkinase"/>
    <property type="match status" value="1"/>
</dbReference>
<feature type="region of interest" description="Disordered" evidence="4">
    <location>
        <begin position="1288"/>
        <end position="1337"/>
    </location>
</feature>
<evidence type="ECO:0000256" key="4">
    <source>
        <dbReference type="SAM" id="MobiDB-lite"/>
    </source>
</evidence>
<name>A6G485_9BACT</name>
<dbReference type="PROSITE" id="PS50011">
    <property type="entry name" value="PROTEIN_KINASE_DOM"/>
    <property type="match status" value="1"/>
</dbReference>
<evidence type="ECO:0000256" key="1">
    <source>
        <dbReference type="ARBA" id="ARBA00000085"/>
    </source>
</evidence>
<dbReference type="Gene3D" id="3.30.450.20">
    <property type="entry name" value="PAS domain"/>
    <property type="match status" value="1"/>
</dbReference>
<feature type="compositionally biased region" description="Low complexity" evidence="4">
    <location>
        <begin position="1292"/>
        <end position="1308"/>
    </location>
</feature>
<dbReference type="GO" id="GO:0000155">
    <property type="term" value="F:phosphorelay sensor kinase activity"/>
    <property type="evidence" value="ECO:0007669"/>
    <property type="project" value="InterPro"/>
</dbReference>
<feature type="domain" description="Protein kinase" evidence="5">
    <location>
        <begin position="1"/>
        <end position="260"/>
    </location>
</feature>
<dbReference type="InterPro" id="IPR003593">
    <property type="entry name" value="AAA+_ATPase"/>
</dbReference>
<accession>A6G485</accession>
<dbReference type="InterPro" id="IPR005467">
    <property type="entry name" value="His_kinase_dom"/>
</dbReference>
<dbReference type="SUPFAM" id="SSF55874">
    <property type="entry name" value="ATPase domain of HSP90 chaperone/DNA topoisomerase II/histidine kinase"/>
    <property type="match status" value="1"/>
</dbReference>
<dbReference type="STRING" id="391625.PPSIR1_02606"/>
<dbReference type="Pfam" id="PF00512">
    <property type="entry name" value="HisKA"/>
    <property type="match status" value="1"/>
</dbReference>
<reference evidence="7 8" key="1">
    <citation type="submission" date="2007-06" db="EMBL/GenBank/DDBJ databases">
        <authorList>
            <person name="Shimkets L."/>
            <person name="Ferriera S."/>
            <person name="Johnson J."/>
            <person name="Kravitz S."/>
            <person name="Beeson K."/>
            <person name="Sutton G."/>
            <person name="Rogers Y.-H."/>
            <person name="Friedman R."/>
            <person name="Frazier M."/>
            <person name="Venter J.C."/>
        </authorList>
    </citation>
    <scope>NUCLEOTIDE SEQUENCE [LARGE SCALE GENOMIC DNA]</scope>
    <source>
        <strain evidence="7 8">SIR-1</strain>
    </source>
</reference>
<keyword evidence="7" id="KW-0808">Transferase</keyword>
<dbReference type="InterPro" id="IPR036097">
    <property type="entry name" value="HisK_dim/P_sf"/>
</dbReference>
<keyword evidence="8" id="KW-1185">Reference proteome</keyword>
<dbReference type="EC" id="2.7.13.3" evidence="2"/>
<dbReference type="PROSITE" id="PS00108">
    <property type="entry name" value="PROTEIN_KINASE_ST"/>
    <property type="match status" value="1"/>
</dbReference>
<dbReference type="SMART" id="SM00388">
    <property type="entry name" value="HisKA"/>
    <property type="match status" value="1"/>
</dbReference>
<dbReference type="GO" id="GO:0005524">
    <property type="term" value="F:ATP binding"/>
    <property type="evidence" value="ECO:0007669"/>
    <property type="project" value="InterPro"/>
</dbReference>
<comment type="catalytic activity">
    <reaction evidence="1">
        <text>ATP + protein L-histidine = ADP + protein N-phospho-L-histidine.</text>
        <dbReference type="EC" id="2.7.13.3"/>
    </reaction>
</comment>
<dbReference type="Pfam" id="PF02518">
    <property type="entry name" value="HATPase_c"/>
    <property type="match status" value="1"/>
</dbReference>
<dbReference type="EMBL" id="ABCS01000020">
    <property type="protein sequence ID" value="EDM79408.1"/>
    <property type="molecule type" value="Genomic_DNA"/>
</dbReference>
<dbReference type="RefSeq" id="WP_006971534.1">
    <property type="nucleotide sequence ID" value="NZ_ABCS01000020.1"/>
</dbReference>
<dbReference type="PROSITE" id="PS50109">
    <property type="entry name" value="HIS_KIN"/>
    <property type="match status" value="1"/>
</dbReference>
<dbReference type="eggNOG" id="COG4191">
    <property type="taxonomic scope" value="Bacteria"/>
</dbReference>
<evidence type="ECO:0000313" key="8">
    <source>
        <dbReference type="Proteomes" id="UP000005801"/>
    </source>
</evidence>
<dbReference type="SUPFAM" id="SSF56112">
    <property type="entry name" value="Protein kinase-like (PK-like)"/>
    <property type="match status" value="1"/>
</dbReference>
<dbReference type="InterPro" id="IPR004358">
    <property type="entry name" value="Sig_transdc_His_kin-like_C"/>
</dbReference>
<dbReference type="Gene3D" id="3.30.565.10">
    <property type="entry name" value="Histidine kinase-like ATPase, C-terminal domain"/>
    <property type="match status" value="1"/>
</dbReference>
<comment type="caution">
    <text evidence="7">The sequence shown here is derived from an EMBL/GenBank/DDBJ whole genome shotgun (WGS) entry which is preliminary data.</text>
</comment>
<dbReference type="InterPro" id="IPR041664">
    <property type="entry name" value="AAA_16"/>
</dbReference>
<dbReference type="eggNOG" id="COG3899">
    <property type="taxonomic scope" value="Bacteria"/>
</dbReference>
<dbReference type="InterPro" id="IPR000719">
    <property type="entry name" value="Prot_kinase_dom"/>
</dbReference>
<dbReference type="InterPro" id="IPR003018">
    <property type="entry name" value="GAF"/>
</dbReference>
<dbReference type="Gene3D" id="1.10.287.130">
    <property type="match status" value="1"/>
</dbReference>
<dbReference type="SUPFAM" id="SSF52540">
    <property type="entry name" value="P-loop containing nucleoside triphosphate hydrolases"/>
    <property type="match status" value="1"/>
</dbReference>
<sequence>MLRASGHARVYSAVREADGRAVVAKVFELESPAVEARVEHEFALLEALDIEGVVKALALQRVGQQLVLLLERVPGQDLSVYTEGQPVEVETFLSIAIQLTDILARLHARRVIHRDIKPANVLITPDSGQIHLADFGISVLLESERRDLYDPQVLTGTLPYISPEQTGRTGRKVDFRSDLYSLGVTFYELLTARRPFEYSAPLELIHAHLARAPRPPVELRSSIPAGLSRIVLKLLAKAPERRYQTAAGLARDLRRLRELLDAGDAGLELELARDDLPPGLSLSTRLHGRDSALHELRNELERVRREGSARVTLLSGPAGVGKSTVLSEFAGLASTAGARVGQGRFDPHRELPYSAFLEALDGLVEQLLTLDEPSLASHRALLSEALGGLSPVVCELLPKLALILGEQPSPPPVPPPEARNRVHLGLARLLSTLASAASPLLVVLDDLHAADPSSLQLLRVLLEGDLGPVMILGARQAEAKAEALGALGHRLAAMHLLRVVDLRPWTAEAATEFLADTLAKDPQTLEGLAAVLHPKTGGSPLLLRELLVDLERRGLLERGPSGWSWDVQAVAGAPLPDSVFEAVRARFEALDDGPRELLARAACLGASFDLESLEVATARPMAELTAELYALVDAGLVGPAGLAYAFAHDRLCEVARAHLDADTRSAVHWAIGRHWQLQAGRSDRSRPGAGADRLFEIVDQLDASLPRELDEAARVELAQLNLRAGQRAIAAAAYAPALRYLEAGVELVAASTPKVAAHGAAAPDAELVIALHFARAQSLALSTRYEDADAAFSELLRWPLPRAMFGRVVALRIRLLTMEDRPQDAIRLAIDAIAECGMRIAPDPSLGLAVAGLLVGWLRIRDIGIEDWKAMKRCEDPEINAVFDILTAAVNVAYVTSPGLFVALVGLRARLLVRHGFHPCAAQAISQVAIGITAGARNTDSAAALCDRALALCEEMDENPSRARVESAAYLFVWHQSRPLPQAIASMPDACRRALVAGDFEYAGFMTGLRLSMEFDVGVHLRVLGRKAKQAREELERWGSAEMALVAWMIRGLTVVLTGSEGEGDELEALRDTEALSPEVVESRNGSRVTVFAAIVNRAIADLLLGRPEAALTNLLPIIADAEEVMFATWMIPRTALATALCVQLHRLRGHDNGRHAPRTLRRALRTAMSILERWGKNCPENYGHYLTLARGMAAAVKGRSRRAMDLLERARAEAEARSCRWVEGLACERLAELGEREGLSVYARGARERAWQLYAAWGAELKLEAMREAHPEQFADPRELMEHTLPPTRAGQRTQTQSESSSASASRSRARARAQRSGASSGRWRGSSATGSSSGNDLALDLESVLESVSAISQELSVDVVVAHMLEAAITNAGADHATLVLERQGAMGVVARSKVDLECEFFPRPIPLDEADHLVPPSLLRFVQRTRDAVVLDDAREDPRFAEDPYVVRKGVVSLLGLPILKGRRVLGVLALENRLSAYCFTPDRLESLRLIAGQAATALENATLYSALRRGEARWRSLVTGVPDIIALLDERGAIEFVNRPGLFVVDSPDDKGARRPVQPPGLGDEAAEAWRGAVRAVLADGDPRELELQVARSKKKPPRWFAVRLAAIEVAGEDEDESAAEADDASISQVMVLERRHAIALATDITARKRAEADKDALDAKLRQQQRLESLGTLASGVAHEINNPVQGILNYSELIHVNVEDAGIVREFTEEITAEANRVAAIVRNLLSFSRQDTDQQFEPATVDAIYSATLMLIKSVLRRDQVTIELVLPHDLPQVRCRIQQIQQIVMNLVTNARDALNEVYPGYDERKRIELKAERLGEDRVRMIVEDSGPGIPAEVLPHIFDPFFTTKGRDQGTGLGLSVSHGIAKDHGGELSVDTAPGAGTRFYLDLPVA</sequence>
<dbReference type="Gene3D" id="3.40.50.300">
    <property type="entry name" value="P-loop containing nucleotide triphosphate hydrolases"/>
    <property type="match status" value="1"/>
</dbReference>
<organism evidence="7 8">
    <name type="scientific">Plesiocystis pacifica SIR-1</name>
    <dbReference type="NCBI Taxonomy" id="391625"/>
    <lineage>
        <taxon>Bacteria</taxon>
        <taxon>Pseudomonadati</taxon>
        <taxon>Myxococcota</taxon>
        <taxon>Polyangia</taxon>
        <taxon>Nannocystales</taxon>
        <taxon>Nannocystaceae</taxon>
        <taxon>Plesiocystis</taxon>
    </lineage>
</organism>
<dbReference type="GO" id="GO:0004674">
    <property type="term" value="F:protein serine/threonine kinase activity"/>
    <property type="evidence" value="ECO:0007669"/>
    <property type="project" value="UniProtKB-KW"/>
</dbReference>
<feature type="domain" description="Histidine kinase" evidence="6">
    <location>
        <begin position="1681"/>
        <end position="1898"/>
    </location>
</feature>
<dbReference type="InterPro" id="IPR036890">
    <property type="entry name" value="HATPase_C_sf"/>
</dbReference>
<evidence type="ECO:0000313" key="7">
    <source>
        <dbReference type="EMBL" id="EDM79408.1"/>
    </source>
</evidence>
<keyword evidence="7" id="KW-0723">Serine/threonine-protein kinase</keyword>
<evidence type="ECO:0000256" key="2">
    <source>
        <dbReference type="ARBA" id="ARBA00012438"/>
    </source>
</evidence>
<evidence type="ECO:0000259" key="5">
    <source>
        <dbReference type="PROSITE" id="PS50011"/>
    </source>
</evidence>
<protein>
    <recommendedName>
        <fullName evidence="2">histidine kinase</fullName>
        <ecNumber evidence="2">2.7.13.3</ecNumber>
    </recommendedName>
</protein>
<evidence type="ECO:0000259" key="6">
    <source>
        <dbReference type="PROSITE" id="PS50109"/>
    </source>
</evidence>
<dbReference type="Pfam" id="PF13191">
    <property type="entry name" value="AAA_16"/>
    <property type="match status" value="1"/>
</dbReference>
<keyword evidence="3" id="KW-0597">Phosphoprotein</keyword>
<dbReference type="Proteomes" id="UP000005801">
    <property type="component" value="Unassembled WGS sequence"/>
</dbReference>
<dbReference type="Gene3D" id="3.30.450.40">
    <property type="match status" value="1"/>
</dbReference>
<dbReference type="Pfam" id="PF01590">
    <property type="entry name" value="GAF"/>
    <property type="match status" value="1"/>
</dbReference>
<proteinExistence type="predicted"/>
<feature type="compositionally biased region" description="Low complexity" evidence="4">
    <location>
        <begin position="1316"/>
        <end position="1336"/>
    </location>
</feature>
<dbReference type="InterPro" id="IPR008271">
    <property type="entry name" value="Ser/Thr_kinase_AS"/>
</dbReference>
<dbReference type="InterPro" id="IPR003594">
    <property type="entry name" value="HATPase_dom"/>
</dbReference>